<reference evidence="21" key="4">
    <citation type="submission" date="2015-04" db="UniProtKB">
        <authorList>
            <consortium name="EnsemblPlants"/>
        </authorList>
    </citation>
    <scope>IDENTIFICATION</scope>
    <source>
        <strain evidence="21">cv. Jemalong A17</strain>
    </source>
</reference>
<dbReference type="EC" id="2.3.2.27" evidence="4"/>
<evidence type="ECO:0000256" key="9">
    <source>
        <dbReference type="ARBA" id="ARBA00022786"/>
    </source>
</evidence>
<dbReference type="CDD" id="cd16461">
    <property type="entry name" value="RING-H2_EL5-like"/>
    <property type="match status" value="1"/>
</dbReference>
<dbReference type="EMBL" id="PSQE01000002">
    <property type="protein sequence ID" value="RHN71678.1"/>
    <property type="molecule type" value="Genomic_DNA"/>
</dbReference>
<dbReference type="InterPro" id="IPR001841">
    <property type="entry name" value="Znf_RING"/>
</dbReference>
<proteinExistence type="evidence at transcript level"/>
<evidence type="ECO:0000256" key="7">
    <source>
        <dbReference type="ARBA" id="ARBA00022723"/>
    </source>
</evidence>
<dbReference type="EMBL" id="BT137293">
    <property type="protein sequence ID" value="AFK37088.1"/>
    <property type="molecule type" value="mRNA"/>
</dbReference>
<dbReference type="SMART" id="SM00184">
    <property type="entry name" value="RING"/>
    <property type="match status" value="1"/>
</dbReference>
<evidence type="ECO:0000256" key="10">
    <source>
        <dbReference type="ARBA" id="ARBA00022833"/>
    </source>
</evidence>
<comment type="pathway">
    <text evidence="3">Protein modification; protein ubiquitination.</text>
</comment>
<evidence type="ECO:0000259" key="17">
    <source>
        <dbReference type="PROSITE" id="PS50089"/>
    </source>
</evidence>
<evidence type="ECO:0000256" key="5">
    <source>
        <dbReference type="ARBA" id="ARBA00022679"/>
    </source>
</evidence>
<evidence type="ECO:0000256" key="6">
    <source>
        <dbReference type="ARBA" id="ARBA00022692"/>
    </source>
</evidence>
<dbReference type="Proteomes" id="UP000002051">
    <property type="component" value="Chromosome 2"/>
</dbReference>
<evidence type="ECO:0000256" key="16">
    <source>
        <dbReference type="SAM" id="Phobius"/>
    </source>
</evidence>
<feature type="domain" description="RING-type" evidence="17">
    <location>
        <begin position="161"/>
        <end position="203"/>
    </location>
</feature>
<evidence type="ECO:0000256" key="15">
    <source>
        <dbReference type="SAM" id="MobiDB-lite"/>
    </source>
</evidence>
<keyword evidence="22" id="KW-1185">Reference proteome</keyword>
<evidence type="ECO:0000256" key="8">
    <source>
        <dbReference type="ARBA" id="ARBA00022771"/>
    </source>
</evidence>
<evidence type="ECO:0000256" key="11">
    <source>
        <dbReference type="ARBA" id="ARBA00022989"/>
    </source>
</evidence>
<keyword evidence="9" id="KW-0833">Ubl conjugation pathway</keyword>
<dbReference type="EMBL" id="CM001218">
    <property type="protein sequence ID" value="AES63493.1"/>
    <property type="molecule type" value="Genomic_DNA"/>
</dbReference>
<evidence type="ECO:0000313" key="19">
    <source>
        <dbReference type="EMBL" id="AFK37088.1"/>
    </source>
</evidence>
<keyword evidence="10" id="KW-0862">Zinc</keyword>
<dbReference type="AlphaFoldDB" id="G7IPM0"/>
<evidence type="ECO:0000256" key="14">
    <source>
        <dbReference type="PROSITE-ProRule" id="PRU00175"/>
    </source>
</evidence>
<evidence type="ECO:0000313" key="21">
    <source>
        <dbReference type="EnsemblPlants" id="AES63493"/>
    </source>
</evidence>
<dbReference type="GO" id="GO:0061630">
    <property type="term" value="F:ubiquitin protein ligase activity"/>
    <property type="evidence" value="ECO:0007669"/>
    <property type="project" value="UniProtKB-EC"/>
</dbReference>
<name>G7IPM0_MEDTR</name>
<dbReference type="InterPro" id="IPR013083">
    <property type="entry name" value="Znf_RING/FYVE/PHD"/>
</dbReference>
<dbReference type="GO" id="GO:0016020">
    <property type="term" value="C:membrane"/>
    <property type="evidence" value="ECO:0007669"/>
    <property type="project" value="UniProtKB-SubCell"/>
</dbReference>
<evidence type="ECO:0000256" key="3">
    <source>
        <dbReference type="ARBA" id="ARBA00004906"/>
    </source>
</evidence>
<keyword evidence="7" id="KW-0479">Metal-binding</keyword>
<keyword evidence="6 16" id="KW-0812">Transmembrane</keyword>
<dbReference type="PaxDb" id="3880-AES63493"/>
<dbReference type="PANTHER" id="PTHR46913:SF19">
    <property type="entry name" value="RING-TYPE E3 UBIQUITIN TRANSFERASE"/>
    <property type="match status" value="1"/>
</dbReference>
<dbReference type="InterPro" id="IPR044600">
    <property type="entry name" value="ATL1/ATL16-like"/>
</dbReference>
<dbReference type="OMA" id="AFFVVCC"/>
<dbReference type="STRING" id="3880.G7IPM0"/>
<gene>
    <name evidence="21" type="primary">11434338</name>
    <name evidence="18" type="ordered locus">MTR_2g009310</name>
    <name evidence="20" type="ORF">MtrunA17_Chr2g0279431</name>
</gene>
<dbReference type="EnsemblPlants" id="AES63493">
    <property type="protein sequence ID" value="AES63493"/>
    <property type="gene ID" value="MTR_2g009310"/>
</dbReference>
<dbReference type="KEGG" id="mtr:11434338"/>
<dbReference type="PANTHER" id="PTHR46913">
    <property type="entry name" value="RING-H2 FINGER PROTEIN ATL16"/>
    <property type="match status" value="1"/>
</dbReference>
<evidence type="ECO:0000313" key="22">
    <source>
        <dbReference type="Proteomes" id="UP000002051"/>
    </source>
</evidence>
<comment type="subcellular location">
    <subcellularLocation>
        <location evidence="2">Membrane</location>
        <topology evidence="2">Single-pass membrane protein</topology>
    </subcellularLocation>
</comment>
<dbReference type="Gene3D" id="3.30.40.10">
    <property type="entry name" value="Zinc/RING finger domain, C3HC4 (zinc finger)"/>
    <property type="match status" value="1"/>
</dbReference>
<evidence type="ECO:0000256" key="13">
    <source>
        <dbReference type="ARBA" id="ARBA00024209"/>
    </source>
</evidence>
<protein>
    <recommendedName>
        <fullName evidence="4">RING-type E3 ubiquitin transferase</fullName>
        <ecNumber evidence="4">2.3.2.27</ecNumber>
    </recommendedName>
</protein>
<sequence length="389" mass="43959">MGLQLHHRKLMAKLCETICHTNCSSGKNCTACFNFCITSPKIPYYYPPSPPPPQQDHHKINNYFILTLSLLAFAFFLVCIRAIYVSFRSRRRRSSLRAQPSSTTQQNDRNFDDEEQQHQHGSVVDHPIWYIRTLGLHQSVINAISVCKYKRGEGLIEGTECSVCLSEFEEDENLRLLPKCHHAFHLLCIDTWLRSHTNCPMCRAPIVNNPTVARVESLESVIVVDDSSSSSLEHTQIDVFDENSGESETNLGFENSAFDSESRNWEENDGGQSEVCENERQVVDVVSIVRPRRSVSMDNFAFATVLSIESNGNGDSSKMSFNDDAISKVNGNENLATTSKGSSSFSFRPTRYLQGVPSPMKRSSSYNGKFLLSWFSSNQKKPNDIFRNL</sequence>
<dbReference type="OrthoDB" id="9984778at2759"/>
<reference evidence="18 22" key="1">
    <citation type="journal article" date="2011" name="Nature">
        <title>The Medicago genome provides insight into the evolution of rhizobial symbioses.</title>
        <authorList>
            <person name="Young N.D."/>
            <person name="Debelle F."/>
            <person name="Oldroyd G.E."/>
            <person name="Geurts R."/>
            <person name="Cannon S.B."/>
            <person name="Udvardi M.K."/>
            <person name="Benedito V.A."/>
            <person name="Mayer K.F."/>
            <person name="Gouzy J."/>
            <person name="Schoof H."/>
            <person name="Van de Peer Y."/>
            <person name="Proost S."/>
            <person name="Cook D.R."/>
            <person name="Meyers B.C."/>
            <person name="Spannagl M."/>
            <person name="Cheung F."/>
            <person name="De Mita S."/>
            <person name="Krishnakumar V."/>
            <person name="Gundlach H."/>
            <person name="Zhou S."/>
            <person name="Mudge J."/>
            <person name="Bharti A.K."/>
            <person name="Murray J.D."/>
            <person name="Naoumkina M.A."/>
            <person name="Rosen B."/>
            <person name="Silverstein K.A."/>
            <person name="Tang H."/>
            <person name="Rombauts S."/>
            <person name="Zhao P.X."/>
            <person name="Zhou P."/>
            <person name="Barbe V."/>
            <person name="Bardou P."/>
            <person name="Bechner M."/>
            <person name="Bellec A."/>
            <person name="Berger A."/>
            <person name="Berges H."/>
            <person name="Bidwell S."/>
            <person name="Bisseling T."/>
            <person name="Choisne N."/>
            <person name="Couloux A."/>
            <person name="Denny R."/>
            <person name="Deshpande S."/>
            <person name="Dai X."/>
            <person name="Doyle J.J."/>
            <person name="Dudez A.M."/>
            <person name="Farmer A.D."/>
            <person name="Fouteau S."/>
            <person name="Franken C."/>
            <person name="Gibelin C."/>
            <person name="Gish J."/>
            <person name="Goldstein S."/>
            <person name="Gonzalez A.J."/>
            <person name="Green P.J."/>
            <person name="Hallab A."/>
            <person name="Hartog M."/>
            <person name="Hua A."/>
            <person name="Humphray S.J."/>
            <person name="Jeong D.H."/>
            <person name="Jing Y."/>
            <person name="Jocker A."/>
            <person name="Kenton S.M."/>
            <person name="Kim D.J."/>
            <person name="Klee K."/>
            <person name="Lai H."/>
            <person name="Lang C."/>
            <person name="Lin S."/>
            <person name="Macmil S.L."/>
            <person name="Magdelenat G."/>
            <person name="Matthews L."/>
            <person name="McCorrison J."/>
            <person name="Monaghan E.L."/>
            <person name="Mun J.H."/>
            <person name="Najar F.Z."/>
            <person name="Nicholson C."/>
            <person name="Noirot C."/>
            <person name="O'Bleness M."/>
            <person name="Paule C.R."/>
            <person name="Poulain J."/>
            <person name="Prion F."/>
            <person name="Qin B."/>
            <person name="Qu C."/>
            <person name="Retzel E.F."/>
            <person name="Riddle C."/>
            <person name="Sallet E."/>
            <person name="Samain S."/>
            <person name="Samson N."/>
            <person name="Sanders I."/>
            <person name="Saurat O."/>
            <person name="Scarpelli C."/>
            <person name="Schiex T."/>
            <person name="Segurens B."/>
            <person name="Severin A.J."/>
            <person name="Sherrier D.J."/>
            <person name="Shi R."/>
            <person name="Sims S."/>
            <person name="Singer S.R."/>
            <person name="Sinharoy S."/>
            <person name="Sterck L."/>
            <person name="Viollet A."/>
            <person name="Wang B.B."/>
            <person name="Wang K."/>
            <person name="Wang M."/>
            <person name="Wang X."/>
            <person name="Warfsmann J."/>
            <person name="Weissenbach J."/>
            <person name="White D.D."/>
            <person name="White J.D."/>
            <person name="Wiley G.B."/>
            <person name="Wincker P."/>
            <person name="Xing Y."/>
            <person name="Yang L."/>
            <person name="Yao Z."/>
            <person name="Ying F."/>
            <person name="Zhai J."/>
            <person name="Zhou L."/>
            <person name="Zuber A."/>
            <person name="Denarie J."/>
            <person name="Dixon R.A."/>
            <person name="May G.D."/>
            <person name="Schwartz D.C."/>
            <person name="Rogers J."/>
            <person name="Quetier F."/>
            <person name="Town C.D."/>
            <person name="Roe B.A."/>
        </authorList>
    </citation>
    <scope>NUCLEOTIDE SEQUENCE [LARGE SCALE GENOMIC DNA]</scope>
    <source>
        <strain evidence="18">A17</strain>
        <strain evidence="21 22">cv. Jemalong A17</strain>
    </source>
</reference>
<organism evidence="18 22">
    <name type="scientific">Medicago truncatula</name>
    <name type="common">Barrel medic</name>
    <name type="synonym">Medicago tribuloides</name>
    <dbReference type="NCBI Taxonomy" id="3880"/>
    <lineage>
        <taxon>Eukaryota</taxon>
        <taxon>Viridiplantae</taxon>
        <taxon>Streptophyta</taxon>
        <taxon>Embryophyta</taxon>
        <taxon>Tracheophyta</taxon>
        <taxon>Spermatophyta</taxon>
        <taxon>Magnoliopsida</taxon>
        <taxon>eudicotyledons</taxon>
        <taxon>Gunneridae</taxon>
        <taxon>Pentapetalae</taxon>
        <taxon>rosids</taxon>
        <taxon>fabids</taxon>
        <taxon>Fabales</taxon>
        <taxon>Fabaceae</taxon>
        <taxon>Papilionoideae</taxon>
        <taxon>50 kb inversion clade</taxon>
        <taxon>NPAAA clade</taxon>
        <taxon>Hologalegina</taxon>
        <taxon>IRL clade</taxon>
        <taxon>Trifolieae</taxon>
        <taxon>Medicago</taxon>
    </lineage>
</organism>
<dbReference type="Gramene" id="rna7303">
    <property type="protein sequence ID" value="RHN71678.1"/>
    <property type="gene ID" value="gene7303"/>
</dbReference>
<keyword evidence="8 14" id="KW-0863">Zinc-finger</keyword>
<dbReference type="HOGENOM" id="CLU_040108_0_0_1"/>
<evidence type="ECO:0000256" key="4">
    <source>
        <dbReference type="ARBA" id="ARBA00012483"/>
    </source>
</evidence>
<dbReference type="GO" id="GO:0008270">
    <property type="term" value="F:zinc ion binding"/>
    <property type="evidence" value="ECO:0007669"/>
    <property type="project" value="UniProtKB-KW"/>
</dbReference>
<dbReference type="GO" id="GO:0016567">
    <property type="term" value="P:protein ubiquitination"/>
    <property type="evidence" value="ECO:0000318"/>
    <property type="project" value="GO_Central"/>
</dbReference>
<dbReference type="SUPFAM" id="SSF57850">
    <property type="entry name" value="RING/U-box"/>
    <property type="match status" value="1"/>
</dbReference>
<dbReference type="PROSITE" id="PS50089">
    <property type="entry name" value="ZF_RING_2"/>
    <property type="match status" value="1"/>
</dbReference>
<evidence type="ECO:0000256" key="1">
    <source>
        <dbReference type="ARBA" id="ARBA00000900"/>
    </source>
</evidence>
<evidence type="ECO:0000256" key="12">
    <source>
        <dbReference type="ARBA" id="ARBA00023136"/>
    </source>
</evidence>
<reference evidence="20" key="5">
    <citation type="journal article" date="2018" name="Nat. Plants">
        <title>Whole-genome landscape of Medicago truncatula symbiotic genes.</title>
        <authorList>
            <person name="Pecrix Y."/>
            <person name="Gamas P."/>
            <person name="Carrere S."/>
        </authorList>
    </citation>
    <scope>NUCLEOTIDE SEQUENCE</scope>
    <source>
        <tissue evidence="20">Leaves</tissue>
    </source>
</reference>
<comment type="catalytic activity">
    <reaction evidence="1">
        <text>S-ubiquitinyl-[E2 ubiquitin-conjugating enzyme]-L-cysteine + [acceptor protein]-L-lysine = [E2 ubiquitin-conjugating enzyme]-L-cysteine + N(6)-ubiquitinyl-[acceptor protein]-L-lysine.</text>
        <dbReference type="EC" id="2.3.2.27"/>
    </reaction>
</comment>
<reference evidence="19" key="2">
    <citation type="submission" date="2012-05" db="EMBL/GenBank/DDBJ databases">
        <authorList>
            <person name="Krishnakumar V."/>
            <person name="Cheung F."/>
            <person name="Xiao Y."/>
            <person name="Chan A."/>
            <person name="Moskal W.A."/>
            <person name="Town C.D."/>
        </authorList>
    </citation>
    <scope>NUCLEOTIDE SEQUENCE</scope>
</reference>
<dbReference type="Pfam" id="PF13639">
    <property type="entry name" value="zf-RING_2"/>
    <property type="match status" value="1"/>
</dbReference>
<feature type="region of interest" description="Disordered" evidence="15">
    <location>
        <begin position="95"/>
        <end position="117"/>
    </location>
</feature>
<reference evidence="18 22" key="3">
    <citation type="journal article" date="2014" name="BMC Genomics">
        <title>An improved genome release (version Mt4.0) for the model legume Medicago truncatula.</title>
        <authorList>
            <person name="Tang H."/>
            <person name="Krishnakumar V."/>
            <person name="Bidwell S."/>
            <person name="Rosen B."/>
            <person name="Chan A."/>
            <person name="Zhou S."/>
            <person name="Gentzbittel L."/>
            <person name="Childs K.L."/>
            <person name="Yandell M."/>
            <person name="Gundlach H."/>
            <person name="Mayer K.F."/>
            <person name="Schwartz D.C."/>
            <person name="Town C.D."/>
        </authorList>
    </citation>
    <scope>GENOME REANNOTATION</scope>
    <source>
        <strain evidence="21 22">cv. Jemalong A17</strain>
    </source>
</reference>
<evidence type="ECO:0000256" key="2">
    <source>
        <dbReference type="ARBA" id="ARBA00004167"/>
    </source>
</evidence>
<keyword evidence="12 16" id="KW-0472">Membrane</keyword>
<evidence type="ECO:0000313" key="20">
    <source>
        <dbReference type="EMBL" id="RHN71678.1"/>
    </source>
</evidence>
<dbReference type="FunFam" id="3.30.40.10:FF:000233">
    <property type="entry name" value="RING-H2 finger protein ATL54"/>
    <property type="match status" value="1"/>
</dbReference>
<dbReference type="eggNOG" id="KOG0800">
    <property type="taxonomic scope" value="Eukaryota"/>
</dbReference>
<dbReference type="UniPathway" id="UPA00143"/>
<evidence type="ECO:0000313" key="18">
    <source>
        <dbReference type="EMBL" id="AES63493.1"/>
    </source>
</evidence>
<keyword evidence="11 16" id="KW-1133">Transmembrane helix</keyword>
<feature type="transmembrane region" description="Helical" evidence="16">
    <location>
        <begin position="63"/>
        <end position="87"/>
    </location>
</feature>
<accession>G7IPM0</accession>
<dbReference type="Proteomes" id="UP000265566">
    <property type="component" value="Chromosome 2"/>
</dbReference>
<comment type="similarity">
    <text evidence="13">Belongs to the RING-type zinc finger family. ATL subfamily.</text>
</comment>
<keyword evidence="5" id="KW-0808">Transferase</keyword>